<evidence type="ECO:0000259" key="1">
    <source>
        <dbReference type="PROSITE" id="PS50987"/>
    </source>
</evidence>
<dbReference type="CDD" id="cd00090">
    <property type="entry name" value="HTH_ARSR"/>
    <property type="match status" value="1"/>
</dbReference>
<dbReference type="RefSeq" id="WP_183295602.1">
    <property type="nucleotide sequence ID" value="NZ_JACHVX010000002.1"/>
</dbReference>
<dbReference type="GO" id="GO:0003700">
    <property type="term" value="F:DNA-binding transcription factor activity"/>
    <property type="evidence" value="ECO:0007669"/>
    <property type="project" value="InterPro"/>
</dbReference>
<accession>A0A7W4UEI7</accession>
<gene>
    <name evidence="2" type="ORF">FHR80_001650</name>
</gene>
<comment type="caution">
    <text evidence="2">The sequence shown here is derived from an EMBL/GenBank/DDBJ whole genome shotgun (WGS) entry which is preliminary data.</text>
</comment>
<dbReference type="EMBL" id="JACHVX010000002">
    <property type="protein sequence ID" value="MBB2922738.1"/>
    <property type="molecule type" value="Genomic_DNA"/>
</dbReference>
<dbReference type="AlphaFoldDB" id="A0A7W4UEI7"/>
<reference evidence="2 3" key="2">
    <citation type="submission" date="2020-08" db="EMBL/GenBank/DDBJ databases">
        <authorList>
            <person name="Partida-Martinez L."/>
            <person name="Huntemann M."/>
            <person name="Clum A."/>
            <person name="Wang J."/>
            <person name="Palaniappan K."/>
            <person name="Ritter S."/>
            <person name="Chen I.-M."/>
            <person name="Stamatis D."/>
            <person name="Reddy T."/>
            <person name="O'Malley R."/>
            <person name="Daum C."/>
            <person name="Shapiro N."/>
            <person name="Ivanova N."/>
            <person name="Kyrpides N."/>
            <person name="Woyke T."/>
        </authorList>
    </citation>
    <scope>NUCLEOTIDE SEQUENCE [LARGE SCALE GENOMIC DNA]</scope>
    <source>
        <strain evidence="2 3">RAS26</strain>
    </source>
</reference>
<dbReference type="InterPro" id="IPR036388">
    <property type="entry name" value="WH-like_DNA-bd_sf"/>
</dbReference>
<proteinExistence type="predicted"/>
<protein>
    <submittedName>
        <fullName evidence="2">DNA-binding transcriptional ArsR family regulator</fullName>
    </submittedName>
</protein>
<dbReference type="InterPro" id="IPR036390">
    <property type="entry name" value="WH_DNA-bd_sf"/>
</dbReference>
<dbReference type="Pfam" id="PF01022">
    <property type="entry name" value="HTH_5"/>
    <property type="match status" value="1"/>
</dbReference>
<dbReference type="PRINTS" id="PR00778">
    <property type="entry name" value="HTHARSR"/>
</dbReference>
<dbReference type="SUPFAM" id="SSF46785">
    <property type="entry name" value="Winged helix' DNA-binding domain"/>
    <property type="match status" value="1"/>
</dbReference>
<organism evidence="2 3">
    <name type="scientific">Cellulomonas cellasea</name>
    <dbReference type="NCBI Taxonomy" id="43670"/>
    <lineage>
        <taxon>Bacteria</taxon>
        <taxon>Bacillati</taxon>
        <taxon>Actinomycetota</taxon>
        <taxon>Actinomycetes</taxon>
        <taxon>Micrococcales</taxon>
        <taxon>Cellulomonadaceae</taxon>
        <taxon>Cellulomonas</taxon>
    </lineage>
</organism>
<feature type="domain" description="HTH arsR-type" evidence="1">
    <location>
        <begin position="1"/>
        <end position="93"/>
    </location>
</feature>
<reference evidence="2 3" key="1">
    <citation type="submission" date="2020-08" db="EMBL/GenBank/DDBJ databases">
        <title>The Agave Microbiome: Exploring the role of microbial communities in plant adaptations to desert environments.</title>
        <authorList>
            <person name="Partida-Martinez L.P."/>
        </authorList>
    </citation>
    <scope>NUCLEOTIDE SEQUENCE [LARGE SCALE GENOMIC DNA]</scope>
    <source>
        <strain evidence="2 3">RAS26</strain>
    </source>
</reference>
<dbReference type="PROSITE" id="PS50987">
    <property type="entry name" value="HTH_ARSR_2"/>
    <property type="match status" value="1"/>
</dbReference>
<dbReference type="SMART" id="SM00418">
    <property type="entry name" value="HTH_ARSR"/>
    <property type="match status" value="1"/>
</dbReference>
<dbReference type="NCBIfam" id="NF033788">
    <property type="entry name" value="HTH_metalloreg"/>
    <property type="match status" value="1"/>
</dbReference>
<keyword evidence="2" id="KW-0238">DNA-binding</keyword>
<name>A0A7W4UEI7_9CELL</name>
<dbReference type="InterPro" id="IPR011991">
    <property type="entry name" value="ArsR-like_HTH"/>
</dbReference>
<dbReference type="GO" id="GO:0003677">
    <property type="term" value="F:DNA binding"/>
    <property type="evidence" value="ECO:0007669"/>
    <property type="project" value="UniProtKB-KW"/>
</dbReference>
<evidence type="ECO:0000313" key="3">
    <source>
        <dbReference type="Proteomes" id="UP000518206"/>
    </source>
</evidence>
<dbReference type="PANTHER" id="PTHR38600">
    <property type="entry name" value="TRANSCRIPTIONAL REGULATORY PROTEIN"/>
    <property type="match status" value="1"/>
</dbReference>
<dbReference type="Proteomes" id="UP000518206">
    <property type="component" value="Unassembled WGS sequence"/>
</dbReference>
<dbReference type="Gene3D" id="1.10.10.10">
    <property type="entry name" value="Winged helix-like DNA-binding domain superfamily/Winged helix DNA-binding domain"/>
    <property type="match status" value="1"/>
</dbReference>
<dbReference type="InterPro" id="IPR001845">
    <property type="entry name" value="HTH_ArsR_DNA-bd_dom"/>
</dbReference>
<dbReference type="PANTHER" id="PTHR38600:SF2">
    <property type="entry name" value="SLL0088 PROTEIN"/>
    <property type="match status" value="1"/>
</dbReference>
<sequence length="110" mass="12414">MSPADGLSLVFGALADPTRRDILDRLAQGPLTVGELAAKYEMSRPAVSQHLRVLEGAGLIDRTADAQWRRCSLREEGLDGASAWLARQRADWSERFDLLEDRIRDRRRQP</sequence>
<evidence type="ECO:0000313" key="2">
    <source>
        <dbReference type="EMBL" id="MBB2922738.1"/>
    </source>
</evidence>